<accession>B8C852</accession>
<dbReference type="Gene3D" id="2.60.120.330">
    <property type="entry name" value="B-lactam Antibiotic, Isopenicillin N Synthase, Chain"/>
    <property type="match status" value="1"/>
</dbReference>
<comment type="similarity">
    <text evidence="1">Belongs to the aspartyl/asparaginyl beta-hydroxylase family.</text>
</comment>
<dbReference type="InParanoid" id="B8C852"/>
<dbReference type="Pfam" id="PF05118">
    <property type="entry name" value="Asp_Arg_Hydrox"/>
    <property type="match status" value="1"/>
</dbReference>
<keyword evidence="8" id="KW-1185">Reference proteome</keyword>
<dbReference type="PaxDb" id="35128-Thaps8006"/>
<dbReference type="KEGG" id="tps:THAPSDRAFT_8006"/>
<dbReference type="PROSITE" id="PS50865">
    <property type="entry name" value="ZF_MYND_2"/>
    <property type="match status" value="1"/>
</dbReference>
<dbReference type="HOGENOM" id="CLU_515383_0_0_1"/>
<dbReference type="eggNOG" id="KOG3696">
    <property type="taxonomic scope" value="Eukaryota"/>
</dbReference>
<proteinExistence type="inferred from homology"/>
<evidence type="ECO:0000313" key="7">
    <source>
        <dbReference type="EMBL" id="EED90430.1"/>
    </source>
</evidence>
<dbReference type="GO" id="GO:0051480">
    <property type="term" value="P:regulation of cytosolic calcium ion concentration"/>
    <property type="evidence" value="ECO:0000318"/>
    <property type="project" value="GO_Central"/>
</dbReference>
<dbReference type="SUPFAM" id="SSF144232">
    <property type="entry name" value="HIT/MYND zinc finger-like"/>
    <property type="match status" value="1"/>
</dbReference>
<dbReference type="Gene3D" id="6.10.140.2220">
    <property type="match status" value="1"/>
</dbReference>
<evidence type="ECO:0000256" key="4">
    <source>
        <dbReference type="ARBA" id="ARBA00022833"/>
    </source>
</evidence>
<keyword evidence="3 5" id="KW-0863">Zinc-finger</keyword>
<dbReference type="EMBL" id="CM000645">
    <property type="protein sequence ID" value="EED90430.1"/>
    <property type="molecule type" value="Genomic_DNA"/>
</dbReference>
<dbReference type="RefSeq" id="XP_002292455.1">
    <property type="nucleotide sequence ID" value="XM_002292419.1"/>
</dbReference>
<feature type="domain" description="MYND-type" evidence="6">
    <location>
        <begin position="10"/>
        <end position="64"/>
    </location>
</feature>
<evidence type="ECO:0000313" key="8">
    <source>
        <dbReference type="Proteomes" id="UP000001449"/>
    </source>
</evidence>
<protein>
    <recommendedName>
        <fullName evidence="6">MYND-type domain-containing protein</fullName>
    </recommendedName>
</protein>
<dbReference type="PANTHER" id="PTHR12366:SF29">
    <property type="entry name" value="ASPARTYL BETA-HYDROXYLASE, ISOFORM L"/>
    <property type="match status" value="1"/>
</dbReference>
<dbReference type="Proteomes" id="UP000001449">
    <property type="component" value="Chromosome 9"/>
</dbReference>
<dbReference type="InterPro" id="IPR002893">
    <property type="entry name" value="Znf_MYND"/>
</dbReference>
<evidence type="ECO:0000256" key="3">
    <source>
        <dbReference type="ARBA" id="ARBA00022771"/>
    </source>
</evidence>
<dbReference type="GO" id="GO:0062101">
    <property type="term" value="F:peptidyl-aspartic acid 3-dioxygenase activity"/>
    <property type="evidence" value="ECO:0000318"/>
    <property type="project" value="GO_Central"/>
</dbReference>
<reference evidence="7 8" key="2">
    <citation type="journal article" date="2008" name="Nature">
        <title>The Phaeodactylum genome reveals the evolutionary history of diatom genomes.</title>
        <authorList>
            <person name="Bowler C."/>
            <person name="Allen A.E."/>
            <person name="Badger J.H."/>
            <person name="Grimwood J."/>
            <person name="Jabbari K."/>
            <person name="Kuo A."/>
            <person name="Maheswari U."/>
            <person name="Martens C."/>
            <person name="Maumus F."/>
            <person name="Otillar R.P."/>
            <person name="Rayko E."/>
            <person name="Salamov A."/>
            <person name="Vandepoele K."/>
            <person name="Beszteri B."/>
            <person name="Gruber A."/>
            <person name="Heijde M."/>
            <person name="Katinka M."/>
            <person name="Mock T."/>
            <person name="Valentin K."/>
            <person name="Verret F."/>
            <person name="Berges J.A."/>
            <person name="Brownlee C."/>
            <person name="Cadoret J.P."/>
            <person name="Chiovitti A."/>
            <person name="Choi C.J."/>
            <person name="Coesel S."/>
            <person name="De Martino A."/>
            <person name="Detter J.C."/>
            <person name="Durkin C."/>
            <person name="Falciatore A."/>
            <person name="Fournet J."/>
            <person name="Haruta M."/>
            <person name="Huysman M.J."/>
            <person name="Jenkins B.D."/>
            <person name="Jiroutova K."/>
            <person name="Jorgensen R.E."/>
            <person name="Joubert Y."/>
            <person name="Kaplan A."/>
            <person name="Kroger N."/>
            <person name="Kroth P.G."/>
            <person name="La Roche J."/>
            <person name="Lindquist E."/>
            <person name="Lommer M."/>
            <person name="Martin-Jezequel V."/>
            <person name="Lopez P.J."/>
            <person name="Lucas S."/>
            <person name="Mangogna M."/>
            <person name="McGinnis K."/>
            <person name="Medlin L.K."/>
            <person name="Montsant A."/>
            <person name="Oudot-Le Secq M.P."/>
            <person name="Napoli C."/>
            <person name="Obornik M."/>
            <person name="Parker M.S."/>
            <person name="Petit J.L."/>
            <person name="Porcel B.M."/>
            <person name="Poulsen N."/>
            <person name="Robison M."/>
            <person name="Rychlewski L."/>
            <person name="Rynearson T.A."/>
            <person name="Schmutz J."/>
            <person name="Shapiro H."/>
            <person name="Siaut M."/>
            <person name="Stanley M."/>
            <person name="Sussman M.R."/>
            <person name="Taylor A.R."/>
            <person name="Vardi A."/>
            <person name="von Dassow P."/>
            <person name="Vyverman W."/>
            <person name="Willis A."/>
            <person name="Wyrwicz L.S."/>
            <person name="Rokhsar D.S."/>
            <person name="Weissenbach J."/>
            <person name="Armbrust E.V."/>
            <person name="Green B.R."/>
            <person name="Van de Peer Y."/>
            <person name="Grigoriev I.V."/>
        </authorList>
    </citation>
    <scope>NUCLEOTIDE SEQUENCE [LARGE SCALE GENOMIC DNA]</scope>
    <source>
        <strain evidence="7 8">CCMP1335</strain>
    </source>
</reference>
<evidence type="ECO:0000256" key="2">
    <source>
        <dbReference type="ARBA" id="ARBA00022723"/>
    </source>
</evidence>
<gene>
    <name evidence="7" type="ORF">THAPSDRAFT_8006</name>
</gene>
<evidence type="ECO:0000259" key="6">
    <source>
        <dbReference type="PROSITE" id="PS50865"/>
    </source>
</evidence>
<dbReference type="GO" id="GO:0005783">
    <property type="term" value="C:endoplasmic reticulum"/>
    <property type="evidence" value="ECO:0000318"/>
    <property type="project" value="GO_Central"/>
</dbReference>
<sequence length="529" mass="60521">MKLFADWTSCSACDLPPRINDDDEVVDGLQSPKKLLVCSRCKSYAYHDSTCQQRHWKSCHKRDCKEIQKALLPLQQLIAWQQMYCEGNNQPQQLKEEHPRARLWYIDTLERNQLLDNETWTRGIELWERKEYLEAVVSFQDYLDPFRRAWDQFHSSTDTTMNLQLDASKYSMCRSIVLAKRLLFCAYCELDGELVDSARQRLVHCISVLITIHSLAESDEAIRNTEDTMNDAWIELMLSMEEVPSQRIAARHVANMAISLGTILSPSADVSSLPPSPSTNVHPPPTPCRWVNALQRPGYMTSSPLVSASYVPSDKQPSWCRMLEEKWESILNEYKSLATNNLQNWLDVGSGQRGSGHDDYRVVAGQSWKEYVLFGSGARGNDNDAPITKQLLREYVPDAVLLAEKGGGEVIFSRLAAGTRIESHCGPTNLRLTAHLGLVIPKNLTDCRIRVGDTWHTWSGGKVLLFDDSFEHEVRNDTEEERVVLLMRLWHPQLSCKETTEVASRREEFLMEAMAKKEENIQKRYQPPS</sequence>
<dbReference type="InterPro" id="IPR007803">
    <property type="entry name" value="Asp/Arg/Pro-Hydrxlase"/>
</dbReference>
<keyword evidence="2" id="KW-0479">Metal-binding</keyword>
<dbReference type="InterPro" id="IPR027443">
    <property type="entry name" value="IPNS-like_sf"/>
</dbReference>
<dbReference type="AlphaFoldDB" id="B8C852"/>
<dbReference type="InterPro" id="IPR039038">
    <property type="entry name" value="ASPH"/>
</dbReference>
<dbReference type="GO" id="GO:0008270">
    <property type="term" value="F:zinc ion binding"/>
    <property type="evidence" value="ECO:0007669"/>
    <property type="project" value="UniProtKB-KW"/>
</dbReference>
<evidence type="ECO:0000256" key="1">
    <source>
        <dbReference type="ARBA" id="ARBA00007730"/>
    </source>
</evidence>
<dbReference type="PANTHER" id="PTHR12366">
    <property type="entry name" value="ASPARTYL/ASPARAGINYL BETA-HYDROXYLASE"/>
    <property type="match status" value="1"/>
</dbReference>
<organism evidence="7 8">
    <name type="scientific">Thalassiosira pseudonana</name>
    <name type="common">Marine diatom</name>
    <name type="synonym">Cyclotella nana</name>
    <dbReference type="NCBI Taxonomy" id="35128"/>
    <lineage>
        <taxon>Eukaryota</taxon>
        <taxon>Sar</taxon>
        <taxon>Stramenopiles</taxon>
        <taxon>Ochrophyta</taxon>
        <taxon>Bacillariophyta</taxon>
        <taxon>Coscinodiscophyceae</taxon>
        <taxon>Thalassiosirophycidae</taxon>
        <taxon>Thalassiosirales</taxon>
        <taxon>Thalassiosiraceae</taxon>
        <taxon>Thalassiosira</taxon>
    </lineage>
</organism>
<reference evidence="7 8" key="1">
    <citation type="journal article" date="2004" name="Science">
        <title>The genome of the diatom Thalassiosira pseudonana: ecology, evolution, and metabolism.</title>
        <authorList>
            <person name="Armbrust E.V."/>
            <person name="Berges J.A."/>
            <person name="Bowler C."/>
            <person name="Green B.R."/>
            <person name="Martinez D."/>
            <person name="Putnam N.H."/>
            <person name="Zhou S."/>
            <person name="Allen A.E."/>
            <person name="Apt K.E."/>
            <person name="Bechner M."/>
            <person name="Brzezinski M.A."/>
            <person name="Chaal B.K."/>
            <person name="Chiovitti A."/>
            <person name="Davis A.K."/>
            <person name="Demarest M.S."/>
            <person name="Detter J.C."/>
            <person name="Glavina T."/>
            <person name="Goodstein D."/>
            <person name="Hadi M.Z."/>
            <person name="Hellsten U."/>
            <person name="Hildebrand M."/>
            <person name="Jenkins B.D."/>
            <person name="Jurka J."/>
            <person name="Kapitonov V.V."/>
            <person name="Kroger N."/>
            <person name="Lau W.W."/>
            <person name="Lane T.W."/>
            <person name="Larimer F.W."/>
            <person name="Lippmeier J.C."/>
            <person name="Lucas S."/>
            <person name="Medina M."/>
            <person name="Montsant A."/>
            <person name="Obornik M."/>
            <person name="Parker M.S."/>
            <person name="Palenik B."/>
            <person name="Pazour G.J."/>
            <person name="Richardson P.M."/>
            <person name="Rynearson T.A."/>
            <person name="Saito M.A."/>
            <person name="Schwartz D.C."/>
            <person name="Thamatrakoln K."/>
            <person name="Valentin K."/>
            <person name="Vardi A."/>
            <person name="Wilkerson F.P."/>
            <person name="Rokhsar D.S."/>
        </authorList>
    </citation>
    <scope>NUCLEOTIDE SEQUENCE [LARGE SCALE GENOMIC DNA]</scope>
    <source>
        <strain evidence="7 8">CCMP1335</strain>
    </source>
</reference>
<keyword evidence="4" id="KW-0862">Zinc</keyword>
<dbReference type="SUPFAM" id="SSF51197">
    <property type="entry name" value="Clavaminate synthase-like"/>
    <property type="match status" value="1"/>
</dbReference>
<name>B8C852_THAPS</name>
<dbReference type="GeneID" id="7443538"/>
<dbReference type="STRING" id="35128.B8C852"/>
<evidence type="ECO:0000256" key="5">
    <source>
        <dbReference type="PROSITE-ProRule" id="PRU00134"/>
    </source>
</evidence>